<comment type="subcellular location">
    <subcellularLocation>
        <location evidence="1">Membrane</location>
    </subcellularLocation>
</comment>
<dbReference type="GO" id="GO:0016020">
    <property type="term" value="C:membrane"/>
    <property type="evidence" value="ECO:0007669"/>
    <property type="project" value="UniProtKB-SubCell"/>
</dbReference>
<keyword evidence="5 6" id="KW-0472">Membrane</keyword>
<comment type="similarity">
    <text evidence="2">Belongs to the UPF0057 (PMP3) family.</text>
</comment>
<reference evidence="7" key="1">
    <citation type="submission" date="2014-07" db="EMBL/GenBank/DDBJ databases">
        <authorList>
            <person name="Martin A.A"/>
            <person name="De Silva N."/>
        </authorList>
    </citation>
    <scope>NUCLEOTIDE SEQUENCE</scope>
</reference>
<evidence type="ECO:0000256" key="1">
    <source>
        <dbReference type="ARBA" id="ARBA00004370"/>
    </source>
</evidence>
<evidence type="ECO:0000256" key="3">
    <source>
        <dbReference type="ARBA" id="ARBA00022692"/>
    </source>
</evidence>
<evidence type="ECO:0000313" key="7">
    <source>
        <dbReference type="Proteomes" id="UP000035680"/>
    </source>
</evidence>
<dbReference type="PANTHER" id="PTHR21659">
    <property type="entry name" value="HYDROPHOBIC PROTEIN RCI2 LOW TEMPERATURE AND SALT RESPONSIVE PROTEIN LTI6 -RELATED"/>
    <property type="match status" value="1"/>
</dbReference>
<keyword evidence="7" id="KW-1185">Reference proteome</keyword>
<evidence type="ECO:0000256" key="4">
    <source>
        <dbReference type="ARBA" id="ARBA00022989"/>
    </source>
</evidence>
<dbReference type="InterPro" id="IPR000612">
    <property type="entry name" value="PMP3"/>
</dbReference>
<evidence type="ECO:0000313" key="8">
    <source>
        <dbReference type="WBParaSite" id="SVE_1767800.1"/>
    </source>
</evidence>
<dbReference type="Proteomes" id="UP000035680">
    <property type="component" value="Unassembled WGS sequence"/>
</dbReference>
<dbReference type="Pfam" id="PF01679">
    <property type="entry name" value="Pmp3"/>
    <property type="match status" value="1"/>
</dbReference>
<keyword evidence="4 6" id="KW-1133">Transmembrane helix</keyword>
<organism evidence="7 8">
    <name type="scientific">Strongyloides venezuelensis</name>
    <name type="common">Threadworm</name>
    <dbReference type="NCBI Taxonomy" id="75913"/>
    <lineage>
        <taxon>Eukaryota</taxon>
        <taxon>Metazoa</taxon>
        <taxon>Ecdysozoa</taxon>
        <taxon>Nematoda</taxon>
        <taxon>Chromadorea</taxon>
        <taxon>Rhabditida</taxon>
        <taxon>Tylenchina</taxon>
        <taxon>Panagrolaimomorpha</taxon>
        <taxon>Strongyloidoidea</taxon>
        <taxon>Strongyloididae</taxon>
        <taxon>Strongyloides</taxon>
    </lineage>
</organism>
<reference evidence="8" key="2">
    <citation type="submission" date="2015-08" db="UniProtKB">
        <authorList>
            <consortium name="WormBaseParasite"/>
        </authorList>
    </citation>
    <scope>IDENTIFICATION</scope>
</reference>
<dbReference type="AlphaFoldDB" id="A0A0K0FZ01"/>
<sequence>MYEEDRCCLIFWSFLCPPVAVSMMCGCGGQFWLNICLSFIGWIPGTIHALYLLNVMDRTRIITPIVAAPVVARPVVATPIVRGYY</sequence>
<evidence type="ECO:0000256" key="2">
    <source>
        <dbReference type="ARBA" id="ARBA00009530"/>
    </source>
</evidence>
<dbReference type="WBParaSite" id="SVE_1767800.1">
    <property type="protein sequence ID" value="SVE_1767800.1"/>
    <property type="gene ID" value="SVE_1767800"/>
</dbReference>
<feature type="transmembrane region" description="Helical" evidence="6">
    <location>
        <begin position="32"/>
        <end position="53"/>
    </location>
</feature>
<dbReference type="PROSITE" id="PS51257">
    <property type="entry name" value="PROKAR_LIPOPROTEIN"/>
    <property type="match status" value="1"/>
</dbReference>
<protein>
    <submittedName>
        <fullName evidence="8">UPF0057-domain-containing protein</fullName>
    </submittedName>
</protein>
<evidence type="ECO:0000256" key="6">
    <source>
        <dbReference type="SAM" id="Phobius"/>
    </source>
</evidence>
<keyword evidence="3 6" id="KW-0812">Transmembrane</keyword>
<evidence type="ECO:0000256" key="5">
    <source>
        <dbReference type="ARBA" id="ARBA00023136"/>
    </source>
</evidence>
<name>A0A0K0FZ01_STRVS</name>
<accession>A0A0K0FZ01</accession>
<dbReference type="PANTHER" id="PTHR21659:SF42">
    <property type="entry name" value="UPF0057 MEMBRANE PROTEIN ZK632.10-RELATED"/>
    <property type="match status" value="1"/>
</dbReference>
<proteinExistence type="inferred from homology"/>